<dbReference type="Proteomes" id="UP000281028">
    <property type="component" value="Unassembled WGS sequence"/>
</dbReference>
<name>A0A433WIY7_9BACT</name>
<evidence type="ECO:0000313" key="2">
    <source>
        <dbReference type="Proteomes" id="UP000281028"/>
    </source>
</evidence>
<protein>
    <submittedName>
        <fullName evidence="1">Uncharacterized protein</fullName>
    </submittedName>
</protein>
<dbReference type="InterPro" id="IPR052776">
    <property type="entry name" value="Chloro_ReproSupport/MetalTrans"/>
</dbReference>
<keyword evidence="2" id="KW-1185">Reference proteome</keyword>
<dbReference type="PANTHER" id="PTHR33876:SF4">
    <property type="entry name" value="CHLOROPLAST PROTEIN FOR GROWTH AND FERTILITY 2"/>
    <property type="match status" value="1"/>
</dbReference>
<dbReference type="PANTHER" id="PTHR33876">
    <property type="entry name" value="UNNAMED PRODUCT"/>
    <property type="match status" value="1"/>
</dbReference>
<organism evidence="1 2">
    <name type="scientific">Chitinophaga solisilvae</name>
    <dbReference type="NCBI Taxonomy" id="1233460"/>
    <lineage>
        <taxon>Bacteria</taxon>
        <taxon>Pseudomonadati</taxon>
        <taxon>Bacteroidota</taxon>
        <taxon>Chitinophagia</taxon>
        <taxon>Chitinophagales</taxon>
        <taxon>Chitinophagaceae</taxon>
        <taxon>Chitinophaga</taxon>
    </lineage>
</organism>
<dbReference type="OrthoDB" id="9811044at2"/>
<dbReference type="AlphaFoldDB" id="A0A433WIY7"/>
<dbReference type="EMBL" id="RIAR02000001">
    <property type="protein sequence ID" value="NSL87092.1"/>
    <property type="molecule type" value="Genomic_DNA"/>
</dbReference>
<gene>
    <name evidence="1" type="ORF">ECE50_009640</name>
</gene>
<proteinExistence type="predicted"/>
<evidence type="ECO:0000313" key="1">
    <source>
        <dbReference type="EMBL" id="NSL87092.1"/>
    </source>
</evidence>
<accession>A0A433WIY7</accession>
<comment type="caution">
    <text evidence="1">The sequence shown here is derived from an EMBL/GenBank/DDBJ whole genome shotgun (WGS) entry which is preliminary data.</text>
</comment>
<sequence length="216" mass="23506">MMVPLFVDSFLLGIQHSFEPDHVAAVSVLATEDNQRHRLRKLMWRSSQWALGHSLTLVLFGILILILKSALSEHIAGYVEFLIGPIMIWLGVTAILRNFPKAGSAQPHTHTHAPSGNMLSRSFWIGMIHGLAGTGGACTLAFTLAASDAYAAVGILVLQSVGIIVAMTGYSCLFALSVSRFSGRWKLSVKGINYVVGVFSIVIGLFCLYESFRELI</sequence>
<reference evidence="1" key="1">
    <citation type="submission" date="2020-05" db="EMBL/GenBank/DDBJ databases">
        <title>Chitinophaga laudate sp. nov., isolated from a tropical peat swamp.</title>
        <authorList>
            <person name="Goh C.B.S."/>
            <person name="Lee M.S."/>
            <person name="Parimannan S."/>
            <person name="Pasbakhsh P."/>
            <person name="Yule C.M."/>
            <person name="Rajandas H."/>
            <person name="Loke S."/>
            <person name="Croft L."/>
            <person name="Tan J.B.L."/>
        </authorList>
    </citation>
    <scope>NUCLEOTIDE SEQUENCE</scope>
    <source>
        <strain evidence="1">Mgbs1</strain>
    </source>
</reference>